<protein>
    <recommendedName>
        <fullName evidence="1">Thioredoxin domain-containing protein</fullName>
    </recommendedName>
</protein>
<dbReference type="Gene3D" id="3.40.30.10">
    <property type="entry name" value="Glutaredoxin"/>
    <property type="match status" value="1"/>
</dbReference>
<dbReference type="InterPro" id="IPR036249">
    <property type="entry name" value="Thioredoxin-like_sf"/>
</dbReference>
<dbReference type="SUPFAM" id="SSF52833">
    <property type="entry name" value="Thioredoxin-like"/>
    <property type="match status" value="1"/>
</dbReference>
<evidence type="ECO:0000313" key="2">
    <source>
        <dbReference type="EMBL" id="QHT78162.1"/>
    </source>
</evidence>
<dbReference type="PROSITE" id="PS51352">
    <property type="entry name" value="THIOREDOXIN_2"/>
    <property type="match status" value="1"/>
</dbReference>
<sequence>MRFLEPITDLNGEDNEKNMKLFKEHIGSGKQGFLFLYMDGCGPCNATKLSWKEIPKHIKKQHLSNDNIVVAEINKNLFNEMENIGSEPMGFPTLRYIDKNGRVIEEYESSRTPQGFAEWIESKIPRHQKHEQIYTRKAPHYKHHHKYPQHRKTKHHYHKKVMRGGKWSMKYKKSINCKNPKGFSQRQHCKYGRRGWKTRKNL</sequence>
<evidence type="ECO:0000259" key="1">
    <source>
        <dbReference type="PROSITE" id="PS51352"/>
    </source>
</evidence>
<dbReference type="InterPro" id="IPR017937">
    <property type="entry name" value="Thioredoxin_CS"/>
</dbReference>
<dbReference type="InterPro" id="IPR013766">
    <property type="entry name" value="Thioredoxin_domain"/>
</dbReference>
<dbReference type="AlphaFoldDB" id="A0A6C0HC18"/>
<dbReference type="PROSITE" id="PS00194">
    <property type="entry name" value="THIOREDOXIN_1"/>
    <property type="match status" value="1"/>
</dbReference>
<reference evidence="2" key="1">
    <citation type="journal article" date="2020" name="Nature">
        <title>Giant virus diversity and host interactions through global metagenomics.</title>
        <authorList>
            <person name="Schulz F."/>
            <person name="Roux S."/>
            <person name="Paez-Espino D."/>
            <person name="Jungbluth S."/>
            <person name="Walsh D.A."/>
            <person name="Denef V.J."/>
            <person name="McMahon K.D."/>
            <person name="Konstantinidis K.T."/>
            <person name="Eloe-Fadrosh E.A."/>
            <person name="Kyrpides N.C."/>
            <person name="Woyke T."/>
        </authorList>
    </citation>
    <scope>NUCLEOTIDE SEQUENCE</scope>
    <source>
        <strain evidence="2">GVMAG-M-3300023179-91</strain>
    </source>
</reference>
<accession>A0A6C0HC18</accession>
<dbReference type="CDD" id="cd02961">
    <property type="entry name" value="PDI_a_family"/>
    <property type="match status" value="1"/>
</dbReference>
<proteinExistence type="predicted"/>
<organism evidence="2">
    <name type="scientific">viral metagenome</name>
    <dbReference type="NCBI Taxonomy" id="1070528"/>
    <lineage>
        <taxon>unclassified sequences</taxon>
        <taxon>metagenomes</taxon>
        <taxon>organismal metagenomes</taxon>
    </lineage>
</organism>
<feature type="domain" description="Thioredoxin" evidence="1">
    <location>
        <begin position="1"/>
        <end position="125"/>
    </location>
</feature>
<dbReference type="EMBL" id="MN739929">
    <property type="protein sequence ID" value="QHT78162.1"/>
    <property type="molecule type" value="Genomic_DNA"/>
</dbReference>
<name>A0A6C0HC18_9ZZZZ</name>